<feature type="transmembrane region" description="Helical" evidence="1">
    <location>
        <begin position="27"/>
        <end position="50"/>
    </location>
</feature>
<feature type="transmembrane region" description="Helical" evidence="1">
    <location>
        <begin position="119"/>
        <end position="140"/>
    </location>
</feature>
<accession>D2QR53</accession>
<protein>
    <submittedName>
        <fullName evidence="2">Uncharacterized protein</fullName>
    </submittedName>
</protein>
<feature type="transmembrane region" description="Helical" evidence="1">
    <location>
        <begin position="155"/>
        <end position="176"/>
    </location>
</feature>
<name>D2QR53_SPILD</name>
<dbReference type="RefSeq" id="WP_012928128.1">
    <property type="nucleotide sequence ID" value="NC_013730.1"/>
</dbReference>
<feature type="transmembrane region" description="Helical" evidence="1">
    <location>
        <begin position="62"/>
        <end position="78"/>
    </location>
</feature>
<evidence type="ECO:0000256" key="1">
    <source>
        <dbReference type="SAM" id="Phobius"/>
    </source>
</evidence>
<evidence type="ECO:0000313" key="2">
    <source>
        <dbReference type="EMBL" id="ADB39607.1"/>
    </source>
</evidence>
<keyword evidence="3" id="KW-1185">Reference proteome</keyword>
<dbReference type="KEGG" id="sli:Slin_3600"/>
<dbReference type="Proteomes" id="UP000002028">
    <property type="component" value="Chromosome"/>
</dbReference>
<keyword evidence="1" id="KW-0812">Transmembrane</keyword>
<dbReference type="eggNOG" id="ENOG503477T">
    <property type="taxonomic scope" value="Bacteria"/>
</dbReference>
<proteinExistence type="predicted"/>
<sequence>MENNLNSYEWHNNLSFRWIALPVLAHVFSWMTGICGIFLFPILVTVAQYLIFKIHPAVSRPGFWFATLPITFYVWVKWGPFMTYSHPNGILQGITAYYAGQLINALFIPLIIKPGRPELLLNWLVCTAVTAAVWLGLFWLTTGWLGNQYNPASGLLQYVIYPVIALIANSVSSLILSK</sequence>
<feature type="transmembrane region" description="Helical" evidence="1">
    <location>
        <begin position="90"/>
        <end position="112"/>
    </location>
</feature>
<dbReference type="EMBL" id="CP001769">
    <property type="protein sequence ID" value="ADB39607.1"/>
    <property type="molecule type" value="Genomic_DNA"/>
</dbReference>
<dbReference type="HOGENOM" id="CLU_1509669_0_0_10"/>
<reference evidence="2 3" key="1">
    <citation type="journal article" date="2010" name="Stand. Genomic Sci.">
        <title>Complete genome sequence of Spirosoma linguale type strain (1).</title>
        <authorList>
            <person name="Lail K."/>
            <person name="Sikorski J."/>
            <person name="Saunders E."/>
            <person name="Lapidus A."/>
            <person name="Glavina Del Rio T."/>
            <person name="Copeland A."/>
            <person name="Tice H."/>
            <person name="Cheng J.-F."/>
            <person name="Lucas S."/>
            <person name="Nolan M."/>
            <person name="Bruce D."/>
            <person name="Goodwin L."/>
            <person name="Pitluck S."/>
            <person name="Ivanova N."/>
            <person name="Mavromatis K."/>
            <person name="Ovchinnikova G."/>
            <person name="Pati A."/>
            <person name="Chen A."/>
            <person name="Palaniappan K."/>
            <person name="Land M."/>
            <person name="Hauser L."/>
            <person name="Chang Y.-J."/>
            <person name="Jeffries C.D."/>
            <person name="Chain P."/>
            <person name="Brettin T."/>
            <person name="Detter J.C."/>
            <person name="Schuetze A."/>
            <person name="Rohde M."/>
            <person name="Tindall B.J."/>
            <person name="Goeker M."/>
            <person name="Bristow J."/>
            <person name="Eisen J.A."/>
            <person name="Markowitz V."/>
            <person name="Hugenholtz P."/>
            <person name="Kyrpides N.C."/>
            <person name="Klenk H.-P."/>
            <person name="Chen F."/>
        </authorList>
    </citation>
    <scope>NUCLEOTIDE SEQUENCE [LARGE SCALE GENOMIC DNA]</scope>
    <source>
        <strain evidence="3">ATCC 33905 / DSM 74 / LMG 10896 / Claus 1</strain>
    </source>
</reference>
<keyword evidence="1" id="KW-0472">Membrane</keyword>
<dbReference type="STRING" id="504472.Slin_3600"/>
<gene>
    <name evidence="2" type="ordered locus">Slin_3600</name>
</gene>
<organism evidence="2 3">
    <name type="scientific">Spirosoma linguale (strain ATCC 33905 / DSM 74 / LMG 10896 / Claus 1)</name>
    <dbReference type="NCBI Taxonomy" id="504472"/>
    <lineage>
        <taxon>Bacteria</taxon>
        <taxon>Pseudomonadati</taxon>
        <taxon>Bacteroidota</taxon>
        <taxon>Cytophagia</taxon>
        <taxon>Cytophagales</taxon>
        <taxon>Cytophagaceae</taxon>
        <taxon>Spirosoma</taxon>
    </lineage>
</organism>
<keyword evidence="1" id="KW-1133">Transmembrane helix</keyword>
<evidence type="ECO:0000313" key="3">
    <source>
        <dbReference type="Proteomes" id="UP000002028"/>
    </source>
</evidence>
<dbReference type="AlphaFoldDB" id="D2QR53"/>